<evidence type="ECO:0000256" key="4">
    <source>
        <dbReference type="NCBIfam" id="TIGR03244"/>
    </source>
</evidence>
<keyword evidence="1" id="KW-0056">Arginine metabolism</keyword>
<dbReference type="Proteomes" id="UP000294546">
    <property type="component" value="Unassembled WGS sequence"/>
</dbReference>
<dbReference type="EMBL" id="SMFU01000009">
    <property type="protein sequence ID" value="TCK06145.1"/>
    <property type="molecule type" value="Genomic_DNA"/>
</dbReference>
<dbReference type="OrthoDB" id="21121at2"/>
<name>A0A4R1GHE6_9GAMM</name>
<dbReference type="InterPro" id="IPR017650">
    <property type="entry name" value="Arginine_N-succinylTrfase"/>
</dbReference>
<evidence type="ECO:0000313" key="5">
    <source>
        <dbReference type="EMBL" id="TCK06145.1"/>
    </source>
</evidence>
<gene>
    <name evidence="5" type="ORF">CLV83_3095</name>
</gene>
<dbReference type="InterPro" id="IPR016181">
    <property type="entry name" value="Acyl_CoA_acyltransferase"/>
</dbReference>
<dbReference type="PANTHER" id="PTHR30420">
    <property type="entry name" value="N-SUCCINYLARGININE DIHYDROLASE"/>
    <property type="match status" value="1"/>
</dbReference>
<dbReference type="PANTHER" id="PTHR30420:SF1">
    <property type="entry name" value="ARGININE N-SUCCINYLTRANSFERASE"/>
    <property type="match status" value="1"/>
</dbReference>
<evidence type="ECO:0000256" key="2">
    <source>
        <dbReference type="ARBA" id="ARBA00022679"/>
    </source>
</evidence>
<evidence type="ECO:0000313" key="6">
    <source>
        <dbReference type="Proteomes" id="UP000294546"/>
    </source>
</evidence>
<protein>
    <recommendedName>
        <fullName evidence="4">Arginine N-succinyltransferase</fullName>
        <ecNumber evidence="4">2.3.1.109</ecNumber>
    </recommendedName>
</protein>
<dbReference type="AlphaFoldDB" id="A0A4R1GHE6"/>
<dbReference type="NCBIfam" id="TIGR03244">
    <property type="entry name" value="arg_catab_AstA"/>
    <property type="match status" value="1"/>
</dbReference>
<evidence type="ECO:0000256" key="1">
    <source>
        <dbReference type="ARBA" id="ARBA00022503"/>
    </source>
</evidence>
<dbReference type="NCBIfam" id="TIGR03243">
    <property type="entry name" value="arg_catab_AOST"/>
    <property type="match status" value="1"/>
</dbReference>
<comment type="caution">
    <text evidence="5">The sequence shown here is derived from an EMBL/GenBank/DDBJ whole genome shotgun (WGS) entry which is preliminary data.</text>
</comment>
<sequence>MFLIRPIQQPDLDVLLQIAEESGPGFTSLPGDADFLASKIRQSVDTLGRSNAAPGPETYLFVLVDTDSGEIAGTCGITAAVGLDMPFYHYHVGTIVHSSRELGVYNEFKTLNLCNDYTGSSELCTLYMRPKYRRSGQGVLLSKARFLFMAEHASRFDDRVIAEMRGFTDEQHTNPFWEGLGRRFFSMDYDQADYLTGAGNKVFIAELMPKHSIYIHLLPEEAQAVIGKVHPNTEPACEMLKREGFRFENYIDIFDAGPTLAARQGNIRAINKSRRARVILDASPPPEGAKRHLVANTETTGFRCLMTALSPDRKSVRLTEEQANALSLKEGDEARLLKL</sequence>
<dbReference type="EC" id="2.3.1.109" evidence="4"/>
<proteinExistence type="predicted"/>
<dbReference type="GO" id="GO:0008791">
    <property type="term" value="F:arginine N-succinyltransferase activity"/>
    <property type="evidence" value="ECO:0007669"/>
    <property type="project" value="UniProtKB-UniRule"/>
</dbReference>
<keyword evidence="3" id="KW-0012">Acyltransferase</keyword>
<reference evidence="5 6" key="1">
    <citation type="submission" date="2019-03" db="EMBL/GenBank/DDBJ databases">
        <title>Genomic Encyclopedia of Archaeal and Bacterial Type Strains, Phase II (KMG-II): from individual species to whole genera.</title>
        <authorList>
            <person name="Goeker M."/>
        </authorList>
    </citation>
    <scope>NUCLEOTIDE SEQUENCE [LARGE SCALE GENOMIC DNA]</scope>
    <source>
        <strain evidence="5 6">DSM 27697</strain>
    </source>
</reference>
<accession>A0A4R1GHE6</accession>
<dbReference type="GO" id="GO:0006527">
    <property type="term" value="P:L-arginine catabolic process"/>
    <property type="evidence" value="ECO:0007669"/>
    <property type="project" value="UniProtKB-UniRule"/>
</dbReference>
<keyword evidence="2 5" id="KW-0808">Transferase</keyword>
<dbReference type="Pfam" id="PF04958">
    <property type="entry name" value="AstA"/>
    <property type="match status" value="1"/>
</dbReference>
<organism evidence="5 6">
    <name type="scientific">Marinobacterium mangrovicola</name>
    <dbReference type="NCBI Taxonomy" id="1476959"/>
    <lineage>
        <taxon>Bacteria</taxon>
        <taxon>Pseudomonadati</taxon>
        <taxon>Pseudomonadota</taxon>
        <taxon>Gammaproteobacteria</taxon>
        <taxon>Oceanospirillales</taxon>
        <taxon>Oceanospirillaceae</taxon>
        <taxon>Marinobacterium</taxon>
    </lineage>
</organism>
<dbReference type="Gene3D" id="2.40.40.20">
    <property type="match status" value="1"/>
</dbReference>
<evidence type="ECO:0000256" key="3">
    <source>
        <dbReference type="ARBA" id="ARBA00023315"/>
    </source>
</evidence>
<dbReference type="RefSeq" id="WP_132294155.1">
    <property type="nucleotide sequence ID" value="NZ_SMFU01000009.1"/>
</dbReference>
<dbReference type="InterPro" id="IPR007041">
    <property type="entry name" value="Arg_succinylTrfase_AstA/AruG"/>
</dbReference>
<keyword evidence="6" id="KW-1185">Reference proteome</keyword>
<dbReference type="SUPFAM" id="SSF55729">
    <property type="entry name" value="Acyl-CoA N-acyltransferases (Nat)"/>
    <property type="match status" value="1"/>
</dbReference>